<dbReference type="SUPFAM" id="SSF46785">
    <property type="entry name" value="Winged helix' DNA-binding domain"/>
    <property type="match status" value="1"/>
</dbReference>
<keyword evidence="2 5" id="KW-0238">DNA-binding</keyword>
<dbReference type="EMBL" id="JACIEN010000003">
    <property type="protein sequence ID" value="MBB4017801.1"/>
    <property type="molecule type" value="Genomic_DNA"/>
</dbReference>
<organism evidence="5 6">
    <name type="scientific">Chelatococcus caeni</name>
    <dbReference type="NCBI Taxonomy" id="1348468"/>
    <lineage>
        <taxon>Bacteria</taxon>
        <taxon>Pseudomonadati</taxon>
        <taxon>Pseudomonadota</taxon>
        <taxon>Alphaproteobacteria</taxon>
        <taxon>Hyphomicrobiales</taxon>
        <taxon>Chelatococcaceae</taxon>
        <taxon>Chelatococcus</taxon>
    </lineage>
</organism>
<evidence type="ECO:0000256" key="2">
    <source>
        <dbReference type="ARBA" id="ARBA00023125"/>
    </source>
</evidence>
<dbReference type="InterPro" id="IPR036390">
    <property type="entry name" value="WH_DNA-bd_sf"/>
</dbReference>
<evidence type="ECO:0000313" key="6">
    <source>
        <dbReference type="Proteomes" id="UP000577362"/>
    </source>
</evidence>
<dbReference type="AlphaFoldDB" id="A0A840BWC4"/>
<name>A0A840BWC4_9HYPH</name>
<proteinExistence type="predicted"/>
<evidence type="ECO:0000259" key="4">
    <source>
        <dbReference type="PROSITE" id="PS51118"/>
    </source>
</evidence>
<comment type="caution">
    <text evidence="5">The sequence shown here is derived from an EMBL/GenBank/DDBJ whole genome shotgun (WGS) entry which is preliminary data.</text>
</comment>
<keyword evidence="6" id="KW-1185">Reference proteome</keyword>
<dbReference type="InterPro" id="IPR002577">
    <property type="entry name" value="HTH_HxlR"/>
</dbReference>
<dbReference type="RefSeq" id="WP_019402964.1">
    <property type="nucleotide sequence ID" value="NZ_JACIEN010000003.1"/>
</dbReference>
<evidence type="ECO:0000256" key="3">
    <source>
        <dbReference type="ARBA" id="ARBA00023163"/>
    </source>
</evidence>
<sequence length="150" mass="16652">MDTVTRSAKAAFLREDLGPCACQRRIRSTLDVIANKWAVPVLIELVRAEGEPLRFTRLARAIPGITQKELTKQLREMEAAGLVRRKVYPVVPPKVEYTLTELGWSLDPVLDALARWAATYGNVVADNQAQFMARKNADGADPQEPAPPSR</sequence>
<evidence type="ECO:0000256" key="1">
    <source>
        <dbReference type="ARBA" id="ARBA00023015"/>
    </source>
</evidence>
<dbReference type="PROSITE" id="PS51118">
    <property type="entry name" value="HTH_HXLR"/>
    <property type="match status" value="1"/>
</dbReference>
<keyword evidence="1" id="KW-0805">Transcription regulation</keyword>
<dbReference type="InterPro" id="IPR036388">
    <property type="entry name" value="WH-like_DNA-bd_sf"/>
</dbReference>
<accession>A0A840BWC4</accession>
<dbReference type="Gene3D" id="1.10.10.10">
    <property type="entry name" value="Winged helix-like DNA-binding domain superfamily/Winged helix DNA-binding domain"/>
    <property type="match status" value="1"/>
</dbReference>
<reference evidence="5 6" key="1">
    <citation type="submission" date="2020-08" db="EMBL/GenBank/DDBJ databases">
        <title>Genomic Encyclopedia of Type Strains, Phase IV (KMG-IV): sequencing the most valuable type-strain genomes for metagenomic binning, comparative biology and taxonomic classification.</title>
        <authorList>
            <person name="Goeker M."/>
        </authorList>
    </citation>
    <scope>NUCLEOTIDE SEQUENCE [LARGE SCALE GENOMIC DNA]</scope>
    <source>
        <strain evidence="5 6">DSM 103737</strain>
    </source>
</reference>
<dbReference type="PANTHER" id="PTHR33204:SF29">
    <property type="entry name" value="TRANSCRIPTIONAL REGULATOR"/>
    <property type="match status" value="1"/>
</dbReference>
<protein>
    <submittedName>
        <fullName evidence="5">DNA-binding HxlR family transcriptional regulator</fullName>
    </submittedName>
</protein>
<keyword evidence="3" id="KW-0804">Transcription</keyword>
<dbReference type="Pfam" id="PF01638">
    <property type="entry name" value="HxlR"/>
    <property type="match status" value="1"/>
</dbReference>
<gene>
    <name evidence="5" type="ORF">GGR16_002835</name>
</gene>
<feature type="domain" description="HTH hxlR-type" evidence="4">
    <location>
        <begin position="22"/>
        <end position="125"/>
    </location>
</feature>
<dbReference type="GO" id="GO:0003677">
    <property type="term" value="F:DNA binding"/>
    <property type="evidence" value="ECO:0007669"/>
    <property type="project" value="UniProtKB-KW"/>
</dbReference>
<dbReference type="Proteomes" id="UP000577362">
    <property type="component" value="Unassembled WGS sequence"/>
</dbReference>
<dbReference type="PANTHER" id="PTHR33204">
    <property type="entry name" value="TRANSCRIPTIONAL REGULATOR, MARR FAMILY"/>
    <property type="match status" value="1"/>
</dbReference>
<evidence type="ECO:0000313" key="5">
    <source>
        <dbReference type="EMBL" id="MBB4017801.1"/>
    </source>
</evidence>